<organism evidence="6 7">
    <name type="scientific">Bursaphelenchus okinawaensis</name>
    <dbReference type="NCBI Taxonomy" id="465554"/>
    <lineage>
        <taxon>Eukaryota</taxon>
        <taxon>Metazoa</taxon>
        <taxon>Ecdysozoa</taxon>
        <taxon>Nematoda</taxon>
        <taxon>Chromadorea</taxon>
        <taxon>Rhabditida</taxon>
        <taxon>Tylenchina</taxon>
        <taxon>Tylenchomorpha</taxon>
        <taxon>Aphelenchoidea</taxon>
        <taxon>Aphelenchoididae</taxon>
        <taxon>Bursaphelenchus</taxon>
    </lineage>
</organism>
<dbReference type="GO" id="GO:0008289">
    <property type="term" value="F:lipid binding"/>
    <property type="evidence" value="ECO:0007669"/>
    <property type="project" value="UniProtKB-KW"/>
</dbReference>
<keyword evidence="3" id="KW-0446">Lipid-binding</keyword>
<evidence type="ECO:0000256" key="2">
    <source>
        <dbReference type="ARBA" id="ARBA00023055"/>
    </source>
</evidence>
<dbReference type="EMBL" id="CAJFDH010000004">
    <property type="protein sequence ID" value="CAD5218518.1"/>
    <property type="molecule type" value="Genomic_DNA"/>
</dbReference>
<evidence type="ECO:0000256" key="4">
    <source>
        <dbReference type="ARBA" id="ARBA00024750"/>
    </source>
</evidence>
<accession>A0A811KSB3</accession>
<dbReference type="InterPro" id="IPR043556">
    <property type="entry name" value="StARD5/6"/>
</dbReference>
<dbReference type="PANTHER" id="PTHR46374">
    <property type="entry name" value="PROTEIN CBG07384"/>
    <property type="match status" value="1"/>
</dbReference>
<dbReference type="InterPro" id="IPR002913">
    <property type="entry name" value="START_lipid-bd_dom"/>
</dbReference>
<evidence type="ECO:0000256" key="3">
    <source>
        <dbReference type="ARBA" id="ARBA00023121"/>
    </source>
</evidence>
<dbReference type="SUPFAM" id="SSF55961">
    <property type="entry name" value="Bet v1-like"/>
    <property type="match status" value="1"/>
</dbReference>
<keyword evidence="2" id="KW-0445">Lipid transport</keyword>
<protein>
    <recommendedName>
        <fullName evidence="5">START domain-containing protein</fullName>
    </recommendedName>
</protein>
<comment type="caution">
    <text evidence="6">The sequence shown here is derived from an EMBL/GenBank/DDBJ whole genome shotgun (WGS) entry which is preliminary data.</text>
</comment>
<dbReference type="PROSITE" id="PS50848">
    <property type="entry name" value="START"/>
    <property type="match status" value="1"/>
</dbReference>
<evidence type="ECO:0000313" key="6">
    <source>
        <dbReference type="EMBL" id="CAD5218518.1"/>
    </source>
</evidence>
<dbReference type="EMBL" id="CAJFCW020000004">
    <property type="protein sequence ID" value="CAG9110809.1"/>
    <property type="molecule type" value="Genomic_DNA"/>
</dbReference>
<gene>
    <name evidence="6" type="ORF">BOKJ2_LOCUS7728</name>
</gene>
<sequence>MTTLTEKDYIELGQEACSQIKNLVESDWSQTWPQLEWDEPEVKVYARKAVEFEEAKENMLMLVMDVNTTVAHLERLLFPWFEYRVKWDEMLAQANILERYSQETFIVRHVVKKRLTLSARDAIDATSVYRQEDGSVVMGSTSTDYPKCGPQDGFVRTRQFLGGYYLKPQGESSTKFMMVFCADLNLPIPRFLSNMVAKLKPRLMVEKAKNLTKAVNKYPL</sequence>
<dbReference type="Proteomes" id="UP000783686">
    <property type="component" value="Unassembled WGS sequence"/>
</dbReference>
<reference evidence="6" key="1">
    <citation type="submission" date="2020-09" db="EMBL/GenBank/DDBJ databases">
        <authorList>
            <person name="Kikuchi T."/>
        </authorList>
    </citation>
    <scope>NUCLEOTIDE SEQUENCE</scope>
    <source>
        <strain evidence="6">SH1</strain>
    </source>
</reference>
<dbReference type="OrthoDB" id="5873740at2759"/>
<dbReference type="Gene3D" id="3.30.530.20">
    <property type="match status" value="1"/>
</dbReference>
<evidence type="ECO:0000259" key="5">
    <source>
        <dbReference type="PROSITE" id="PS50848"/>
    </source>
</evidence>
<name>A0A811KSB3_9BILA</name>
<comment type="function">
    <text evidence="4">May be involved in the intracellular transport of sterols or other lipids. May bind cholesterol or other sterols.</text>
</comment>
<dbReference type="CDD" id="cd00177">
    <property type="entry name" value="START"/>
    <property type="match status" value="1"/>
</dbReference>
<keyword evidence="7" id="KW-1185">Reference proteome</keyword>
<evidence type="ECO:0000313" key="7">
    <source>
        <dbReference type="Proteomes" id="UP000614601"/>
    </source>
</evidence>
<dbReference type="Proteomes" id="UP000614601">
    <property type="component" value="Unassembled WGS sequence"/>
</dbReference>
<evidence type="ECO:0000256" key="1">
    <source>
        <dbReference type="ARBA" id="ARBA00022448"/>
    </source>
</evidence>
<dbReference type="PANTHER" id="PTHR46374:SF1">
    <property type="entry name" value="START DOMAIN-CONTAINING PROTEIN"/>
    <property type="match status" value="1"/>
</dbReference>
<feature type="domain" description="START" evidence="5">
    <location>
        <begin position="29"/>
        <end position="220"/>
    </location>
</feature>
<dbReference type="Pfam" id="PF01852">
    <property type="entry name" value="START"/>
    <property type="match status" value="1"/>
</dbReference>
<keyword evidence="1" id="KW-0813">Transport</keyword>
<dbReference type="GO" id="GO:0006869">
    <property type="term" value="P:lipid transport"/>
    <property type="evidence" value="ECO:0007669"/>
    <property type="project" value="UniProtKB-KW"/>
</dbReference>
<dbReference type="AlphaFoldDB" id="A0A811KSB3"/>
<proteinExistence type="predicted"/>
<dbReference type="InterPro" id="IPR023393">
    <property type="entry name" value="START-like_dom_sf"/>
</dbReference>